<feature type="transmembrane region" description="Helical" evidence="1">
    <location>
        <begin position="139"/>
        <end position="159"/>
    </location>
</feature>
<dbReference type="GO" id="GO:0016020">
    <property type="term" value="C:membrane"/>
    <property type="evidence" value="ECO:0007669"/>
    <property type="project" value="InterPro"/>
</dbReference>
<sequence>MITIGVNIMDTMMLGSYGEVQISGSSLANEFINIFQILCMGMGGGAAVLTAQYWGRGDVGSLKKVVTIMLRVGVAVAAAFALVTWIWPDALMRLYTPDAAIIEKGVLYFRISAPCYLLMAVSLTLTIVLRSVHLVRLPLIAAIVSFVVNIFFNWVFIFGNLGAPEMQIEGAALGTLIARIAEFGIIAGYFLFADQRVGYRLQDLVAKCGDHVRTFFTYSLPVIVSDTLLALGNNMVAIIVGHIGASFVAANAIIAQTVKLSTVFNQGLSNAASIVTGNTLGKGERETAYRQGVSFTALSVLIGLAAAGILLAITPAIINGFNITQETRDIAFQLMMAVSVMVIFQTMQGVLTKGVLRGGGDTKFLMIADVAFLWLASVPLGYLAGLVWSWPPFWIYTALKIDWAIKSIWCLFRLKSKKWIRVVE</sequence>
<dbReference type="GO" id="GO:0042910">
    <property type="term" value="F:xenobiotic transmembrane transporter activity"/>
    <property type="evidence" value="ECO:0007669"/>
    <property type="project" value="InterPro"/>
</dbReference>
<protein>
    <submittedName>
        <fullName evidence="2">MATE family efflux transporter</fullName>
    </submittedName>
</protein>
<keyword evidence="1" id="KW-0472">Membrane</keyword>
<dbReference type="AlphaFoldDB" id="A0A926HNG9"/>
<accession>A0A926HNG9</accession>
<gene>
    <name evidence="2" type="ORF">H8699_09395</name>
</gene>
<dbReference type="Pfam" id="PF01554">
    <property type="entry name" value="MatE"/>
    <property type="match status" value="2"/>
</dbReference>
<feature type="transmembrane region" description="Helical" evidence="1">
    <location>
        <begin position="295"/>
        <end position="318"/>
    </location>
</feature>
<dbReference type="NCBIfam" id="TIGR00797">
    <property type="entry name" value="matE"/>
    <property type="match status" value="1"/>
</dbReference>
<evidence type="ECO:0000313" key="2">
    <source>
        <dbReference type="EMBL" id="MBC8529640.1"/>
    </source>
</evidence>
<feature type="transmembrane region" description="Helical" evidence="1">
    <location>
        <begin position="364"/>
        <end position="387"/>
    </location>
</feature>
<feature type="transmembrane region" description="Helical" evidence="1">
    <location>
        <begin position="66"/>
        <end position="87"/>
    </location>
</feature>
<dbReference type="GO" id="GO:0015297">
    <property type="term" value="F:antiporter activity"/>
    <property type="evidence" value="ECO:0007669"/>
    <property type="project" value="InterPro"/>
</dbReference>
<dbReference type="Proteomes" id="UP000654279">
    <property type="component" value="Unassembled WGS sequence"/>
</dbReference>
<name>A0A926HNG9_9FIRM</name>
<keyword evidence="1" id="KW-0812">Transmembrane</keyword>
<dbReference type="PANTHER" id="PTHR42925:SF2">
    <property type="entry name" value="NA+ DRIVEN MULTIDRUG EFFLUX PUMP"/>
    <property type="match status" value="1"/>
</dbReference>
<keyword evidence="1" id="KW-1133">Transmembrane helix</keyword>
<reference evidence="2" key="1">
    <citation type="submission" date="2020-08" db="EMBL/GenBank/DDBJ databases">
        <title>Genome public.</title>
        <authorList>
            <person name="Liu C."/>
            <person name="Sun Q."/>
        </authorList>
    </citation>
    <scope>NUCLEOTIDE SEQUENCE</scope>
    <source>
        <strain evidence="2">NSJ-44</strain>
    </source>
</reference>
<evidence type="ECO:0000313" key="3">
    <source>
        <dbReference type="Proteomes" id="UP000654279"/>
    </source>
</evidence>
<comment type="caution">
    <text evidence="2">The sequence shown here is derived from an EMBL/GenBank/DDBJ whole genome shotgun (WGS) entry which is preliminary data.</text>
</comment>
<proteinExistence type="predicted"/>
<dbReference type="PANTHER" id="PTHR42925">
    <property type="entry name" value="MULTIDRUG AND TOXIN EFFLUX PROTEIN MATE FAMILY"/>
    <property type="match status" value="1"/>
</dbReference>
<organism evidence="2 3">
    <name type="scientific">Luoshenia tenuis</name>
    <dbReference type="NCBI Taxonomy" id="2763654"/>
    <lineage>
        <taxon>Bacteria</taxon>
        <taxon>Bacillati</taxon>
        <taxon>Bacillota</taxon>
        <taxon>Clostridia</taxon>
        <taxon>Christensenellales</taxon>
        <taxon>Christensenellaceae</taxon>
        <taxon>Luoshenia</taxon>
    </lineage>
</organism>
<dbReference type="InterPro" id="IPR002528">
    <property type="entry name" value="MATE_fam"/>
</dbReference>
<feature type="transmembrane region" description="Helical" evidence="1">
    <location>
        <begin position="171"/>
        <end position="192"/>
    </location>
</feature>
<dbReference type="EMBL" id="JACRSO010000003">
    <property type="protein sequence ID" value="MBC8529640.1"/>
    <property type="molecule type" value="Genomic_DNA"/>
</dbReference>
<keyword evidence="3" id="KW-1185">Reference proteome</keyword>
<feature type="transmembrane region" description="Helical" evidence="1">
    <location>
        <begin position="34"/>
        <end position="54"/>
    </location>
</feature>
<feature type="transmembrane region" description="Helical" evidence="1">
    <location>
        <begin position="107"/>
        <end position="127"/>
    </location>
</feature>
<evidence type="ECO:0000256" key="1">
    <source>
        <dbReference type="SAM" id="Phobius"/>
    </source>
</evidence>
<dbReference type="InterPro" id="IPR047135">
    <property type="entry name" value="YsiQ"/>
</dbReference>
<feature type="transmembrane region" description="Helical" evidence="1">
    <location>
        <begin position="330"/>
        <end position="352"/>
    </location>
</feature>